<reference evidence="1 2" key="1">
    <citation type="journal article" date="2015" name="Nature">
        <title>rRNA introns, odd ribosomes, and small enigmatic genomes across a large radiation of phyla.</title>
        <authorList>
            <person name="Brown C.T."/>
            <person name="Hug L.A."/>
            <person name="Thomas B.C."/>
            <person name="Sharon I."/>
            <person name="Castelle C.J."/>
            <person name="Singh A."/>
            <person name="Wilkins M.J."/>
            <person name="Williams K.H."/>
            <person name="Banfield J.F."/>
        </authorList>
    </citation>
    <scope>NUCLEOTIDE SEQUENCE [LARGE SCALE GENOMIC DNA]</scope>
</reference>
<dbReference type="EMBL" id="LBWE01000003">
    <property type="protein sequence ID" value="KKR02069.1"/>
    <property type="molecule type" value="Genomic_DNA"/>
</dbReference>
<organism evidence="1 2">
    <name type="scientific">Candidatus Nomurabacteria bacterium GW2011_GWD2_39_12</name>
    <dbReference type="NCBI Taxonomy" id="1618759"/>
    <lineage>
        <taxon>Bacteria</taxon>
        <taxon>Candidatus Nomuraibacteriota</taxon>
    </lineage>
</organism>
<protein>
    <submittedName>
        <fullName evidence="1">Uncharacterized protein</fullName>
    </submittedName>
</protein>
<dbReference type="Proteomes" id="UP000033998">
    <property type="component" value="Unassembled WGS sequence"/>
</dbReference>
<sequence>MKFRLLLPYFLTAFLVFCVVQPIEIFAASSSNILVDVTPSNPAPNEDTTITLSSYANNLDSVLIQWSVDGKNVSSGIGQKSFSLMAPASGSQAVILARISLPDGELEKRIIIRPSVMVLLSQANDSYVPPFYKGKALPTADSEIKVVAMPEIKINSTLVDAKNLTYAWKKDYTNMPGESGYGKNSFVYVNDYLEDSSNISVTVSTVNQDFSVDGNINIGMSIPKINFYKNDNTLGTIWDIALSDPYQIQGPETIVAVPYFISPKEIQNPRLVWNWSINDSIINILGFKKNVIPLQPQSGASGTSKLKLEVENMDKIFQTVSKTMSVEF</sequence>
<name>A0A837HNP3_9BACT</name>
<evidence type="ECO:0000313" key="1">
    <source>
        <dbReference type="EMBL" id="KKR02069.1"/>
    </source>
</evidence>
<dbReference type="AlphaFoldDB" id="A0A837HNP3"/>
<accession>A0A837HNP3</accession>
<comment type="caution">
    <text evidence="1">The sequence shown here is derived from an EMBL/GenBank/DDBJ whole genome shotgun (WGS) entry which is preliminary data.</text>
</comment>
<proteinExistence type="predicted"/>
<evidence type="ECO:0000313" key="2">
    <source>
        <dbReference type="Proteomes" id="UP000033998"/>
    </source>
</evidence>
<gene>
    <name evidence="1" type="ORF">UT27_C0003G0026</name>
</gene>